<dbReference type="RefSeq" id="WP_053416507.1">
    <property type="nucleotide sequence ID" value="NZ_LILB01000001.1"/>
</dbReference>
<evidence type="ECO:0000259" key="10">
    <source>
        <dbReference type="Pfam" id="PF02602"/>
    </source>
</evidence>
<dbReference type="InterPro" id="IPR039793">
    <property type="entry name" value="UROS/Hem4"/>
</dbReference>
<comment type="function">
    <text evidence="6 9">Catalyzes cyclization of the linear tetrapyrrole, hydroxymethylbilane, to the macrocyclic uroporphyrinogen III.</text>
</comment>
<dbReference type="GO" id="GO:0006782">
    <property type="term" value="P:protoporphyrinogen IX biosynthetic process"/>
    <property type="evidence" value="ECO:0007669"/>
    <property type="project" value="UniProtKB-UniRule"/>
</dbReference>
<organism evidence="11 12">
    <name type="scientific">Viridibacillus arvi</name>
    <dbReference type="NCBI Taxonomy" id="263475"/>
    <lineage>
        <taxon>Bacteria</taxon>
        <taxon>Bacillati</taxon>
        <taxon>Bacillota</taxon>
        <taxon>Bacilli</taxon>
        <taxon>Bacillales</taxon>
        <taxon>Caryophanaceae</taxon>
        <taxon>Viridibacillus</taxon>
    </lineage>
</organism>
<evidence type="ECO:0000256" key="6">
    <source>
        <dbReference type="ARBA" id="ARBA00037589"/>
    </source>
</evidence>
<evidence type="ECO:0000256" key="5">
    <source>
        <dbReference type="ARBA" id="ARBA00023244"/>
    </source>
</evidence>
<evidence type="ECO:0000313" key="11">
    <source>
        <dbReference type="EMBL" id="KOO52339.1"/>
    </source>
</evidence>
<evidence type="ECO:0000256" key="9">
    <source>
        <dbReference type="RuleBase" id="RU366031"/>
    </source>
</evidence>
<dbReference type="STRING" id="263475.AMD00_08050"/>
<dbReference type="GO" id="GO:0004852">
    <property type="term" value="F:uroporphyrinogen-III synthase activity"/>
    <property type="evidence" value="ECO:0007669"/>
    <property type="project" value="UniProtKB-UniRule"/>
</dbReference>
<dbReference type="OrthoDB" id="9815856at2"/>
<keyword evidence="4 9" id="KW-0456">Lyase</keyword>
<feature type="domain" description="Tetrapyrrole biosynthesis uroporphyrinogen III synthase" evidence="10">
    <location>
        <begin position="23"/>
        <end position="244"/>
    </location>
</feature>
<dbReference type="InterPro" id="IPR003754">
    <property type="entry name" value="4pyrrol_synth_uPrphyn_synth"/>
</dbReference>
<comment type="pathway">
    <text evidence="1 9">Porphyrin-containing compound metabolism; protoporphyrin-IX biosynthesis; coproporphyrinogen-III from 5-aminolevulinate: step 3/4.</text>
</comment>
<dbReference type="PANTHER" id="PTHR38042">
    <property type="entry name" value="UROPORPHYRINOGEN-III SYNTHASE, CHLOROPLASTIC"/>
    <property type="match status" value="1"/>
</dbReference>
<evidence type="ECO:0000256" key="8">
    <source>
        <dbReference type="ARBA" id="ARBA00048617"/>
    </source>
</evidence>
<reference evidence="12" key="1">
    <citation type="submission" date="2015-08" db="EMBL/GenBank/DDBJ databases">
        <title>Fjat-10028 dsm 16317.</title>
        <authorList>
            <person name="Liu B."/>
            <person name="Wang J."/>
            <person name="Zhu Y."/>
            <person name="Liu G."/>
            <person name="Chen Q."/>
            <person name="Chen Z."/>
            <person name="Lan J."/>
            <person name="Che J."/>
            <person name="Ge C."/>
            <person name="Shi H."/>
            <person name="Pan Z."/>
            <person name="Liu X."/>
        </authorList>
    </citation>
    <scope>NUCLEOTIDE SEQUENCE [LARGE SCALE GENOMIC DNA]</scope>
    <source>
        <strain evidence="12">DSM 16317</strain>
    </source>
</reference>
<evidence type="ECO:0000256" key="1">
    <source>
        <dbReference type="ARBA" id="ARBA00004772"/>
    </source>
</evidence>
<evidence type="ECO:0000256" key="3">
    <source>
        <dbReference type="ARBA" id="ARBA00013109"/>
    </source>
</evidence>
<evidence type="ECO:0000256" key="2">
    <source>
        <dbReference type="ARBA" id="ARBA00008133"/>
    </source>
</evidence>
<dbReference type="Pfam" id="PF02602">
    <property type="entry name" value="HEM4"/>
    <property type="match status" value="1"/>
</dbReference>
<dbReference type="Proteomes" id="UP000036867">
    <property type="component" value="Unassembled WGS sequence"/>
</dbReference>
<dbReference type="SUPFAM" id="SSF69618">
    <property type="entry name" value="HemD-like"/>
    <property type="match status" value="1"/>
</dbReference>
<dbReference type="PATRIC" id="fig|263475.3.peg.2066"/>
<gene>
    <name evidence="11" type="ORF">AMD00_08050</name>
</gene>
<name>A0A0M0LMR6_9BACL</name>
<dbReference type="EMBL" id="LILB01000001">
    <property type="protein sequence ID" value="KOO52339.1"/>
    <property type="molecule type" value="Genomic_DNA"/>
</dbReference>
<dbReference type="InterPro" id="IPR036108">
    <property type="entry name" value="4pyrrol_syn_uPrphyn_synt_sf"/>
</dbReference>
<keyword evidence="12" id="KW-1185">Reference proteome</keyword>
<dbReference type="GO" id="GO:0006780">
    <property type="term" value="P:uroporphyrinogen III biosynthetic process"/>
    <property type="evidence" value="ECO:0007669"/>
    <property type="project" value="UniProtKB-UniRule"/>
</dbReference>
<accession>A0A0M0LMR6</accession>
<comment type="caution">
    <text evidence="11">The sequence shown here is derived from an EMBL/GenBank/DDBJ whole genome shotgun (WGS) entry which is preliminary data.</text>
</comment>
<dbReference type="PANTHER" id="PTHR38042:SF1">
    <property type="entry name" value="UROPORPHYRINOGEN-III SYNTHASE, CHLOROPLASTIC"/>
    <property type="match status" value="1"/>
</dbReference>
<comment type="catalytic activity">
    <reaction evidence="8 9">
        <text>hydroxymethylbilane = uroporphyrinogen III + H2O</text>
        <dbReference type="Rhea" id="RHEA:18965"/>
        <dbReference type="ChEBI" id="CHEBI:15377"/>
        <dbReference type="ChEBI" id="CHEBI:57308"/>
        <dbReference type="ChEBI" id="CHEBI:57845"/>
        <dbReference type="EC" id="4.2.1.75"/>
    </reaction>
</comment>
<sequence length="254" mass="28265">MQNDLSLSGDKIVLTGTHVTASVKKQIEQLGGQAIHLPLITVNEVKSDMDRQRLEKSKRYDWLIFTSQNAVLAFISKIQRFHFQASEWTCKVAAVGTKTAEALEKIGFEINFMPSTFSADVFVQEFPTIAGDNVSCQFIKGSMAKDTIVKGLSCHVNEWTVYETVQTTEHTTELLTLLKESTNVSIAFASPSAVEVFSKHVAKVIGWHSFNVLAIGHITERALIKAGAKVDIMPHTYTMKALIQELANRKEHLK</sequence>
<keyword evidence="5 9" id="KW-0627">Porphyrin biosynthesis</keyword>
<proteinExistence type="inferred from homology"/>
<evidence type="ECO:0000256" key="4">
    <source>
        <dbReference type="ARBA" id="ARBA00023239"/>
    </source>
</evidence>
<dbReference type="EC" id="4.2.1.75" evidence="3 9"/>
<dbReference type="AlphaFoldDB" id="A0A0M0LMR6"/>
<evidence type="ECO:0000313" key="12">
    <source>
        <dbReference type="Proteomes" id="UP000036867"/>
    </source>
</evidence>
<comment type="similarity">
    <text evidence="2 9">Belongs to the uroporphyrinogen-III synthase family.</text>
</comment>
<dbReference type="UniPathway" id="UPA00251">
    <property type="reaction ID" value="UER00320"/>
</dbReference>
<protein>
    <recommendedName>
        <fullName evidence="7 9">Uroporphyrinogen-III synthase</fullName>
        <ecNumber evidence="3 9">4.2.1.75</ecNumber>
    </recommendedName>
</protein>
<evidence type="ECO:0000256" key="7">
    <source>
        <dbReference type="ARBA" id="ARBA00040167"/>
    </source>
</evidence>
<dbReference type="Gene3D" id="3.40.50.10090">
    <property type="match status" value="2"/>
</dbReference>
<dbReference type="GeneID" id="301136055"/>
<dbReference type="CDD" id="cd06578">
    <property type="entry name" value="HemD"/>
    <property type="match status" value="1"/>
</dbReference>